<dbReference type="SMART" id="SM00525">
    <property type="entry name" value="FES"/>
    <property type="match status" value="1"/>
</dbReference>
<evidence type="ECO:0000259" key="13">
    <source>
        <dbReference type="SMART" id="SM00478"/>
    </source>
</evidence>
<feature type="binding site" evidence="12">
    <location>
        <position position="186"/>
    </location>
    <ligand>
        <name>[4Fe-4S] cluster</name>
        <dbReference type="ChEBI" id="CHEBI:49883"/>
    </ligand>
</feature>
<keyword evidence="5 12" id="KW-0378">Hydrolase</keyword>
<dbReference type="GO" id="GO:0051539">
    <property type="term" value="F:4 iron, 4 sulfur cluster binding"/>
    <property type="evidence" value="ECO:0007669"/>
    <property type="project" value="UniProtKB-UniRule"/>
</dbReference>
<evidence type="ECO:0000256" key="4">
    <source>
        <dbReference type="ARBA" id="ARBA00022763"/>
    </source>
</evidence>
<evidence type="ECO:0000256" key="8">
    <source>
        <dbReference type="ARBA" id="ARBA00023125"/>
    </source>
</evidence>
<evidence type="ECO:0000256" key="2">
    <source>
        <dbReference type="ARBA" id="ARBA00022485"/>
    </source>
</evidence>
<dbReference type="InterPro" id="IPR023170">
    <property type="entry name" value="HhH_base_excis_C"/>
</dbReference>
<evidence type="ECO:0000256" key="11">
    <source>
        <dbReference type="ARBA" id="ARBA00023295"/>
    </source>
</evidence>
<accession>A0A7C0Y8Z8</accession>
<dbReference type="AlphaFoldDB" id="A0A7C0Y8Z8"/>
<proteinExistence type="inferred from homology"/>
<feature type="domain" description="HhH-GPD" evidence="13">
    <location>
        <begin position="37"/>
        <end position="184"/>
    </location>
</feature>
<keyword evidence="6 12" id="KW-0408">Iron</keyword>
<comment type="cofactor">
    <cofactor evidence="12">
        <name>[4Fe-4S] cluster</name>
        <dbReference type="ChEBI" id="CHEBI:49883"/>
    </cofactor>
    <text evidence="12">Binds 1 [4Fe-4S] cluster.</text>
</comment>
<keyword evidence="11 12" id="KW-0326">Glycosidase</keyword>
<evidence type="ECO:0000313" key="14">
    <source>
        <dbReference type="EMBL" id="HDD45470.1"/>
    </source>
</evidence>
<gene>
    <name evidence="12 14" type="primary">nth</name>
    <name evidence="14" type="ORF">ENG63_11550</name>
</gene>
<keyword evidence="14" id="KW-0255">Endonuclease</keyword>
<dbReference type="FunFam" id="1.10.340.30:FF:000001">
    <property type="entry name" value="Endonuclease III"/>
    <property type="match status" value="1"/>
</dbReference>
<dbReference type="PIRSF" id="PIRSF001435">
    <property type="entry name" value="Nth"/>
    <property type="match status" value="1"/>
</dbReference>
<keyword evidence="2 12" id="KW-0004">4Fe-4S</keyword>
<evidence type="ECO:0000256" key="12">
    <source>
        <dbReference type="HAMAP-Rule" id="MF_00942"/>
    </source>
</evidence>
<feature type="binding site" evidence="12">
    <location>
        <position position="193"/>
    </location>
    <ligand>
        <name>[4Fe-4S] cluster</name>
        <dbReference type="ChEBI" id="CHEBI:49883"/>
    </ligand>
</feature>
<dbReference type="NCBIfam" id="TIGR01083">
    <property type="entry name" value="nth"/>
    <property type="match status" value="1"/>
</dbReference>
<dbReference type="InterPro" id="IPR004036">
    <property type="entry name" value="Endonuclease-III-like_CS2"/>
</dbReference>
<dbReference type="Pfam" id="PF00730">
    <property type="entry name" value="HhH-GPD"/>
    <property type="match status" value="1"/>
</dbReference>
<keyword evidence="9 12" id="KW-0234">DNA repair</keyword>
<dbReference type="PANTHER" id="PTHR10359">
    <property type="entry name" value="A/G-SPECIFIC ADENINE GLYCOSYLASE/ENDONUCLEASE III"/>
    <property type="match status" value="1"/>
</dbReference>
<comment type="similarity">
    <text evidence="1 12">Belongs to the Nth/MutY family.</text>
</comment>
<dbReference type="GO" id="GO:0019104">
    <property type="term" value="F:DNA N-glycosylase activity"/>
    <property type="evidence" value="ECO:0007669"/>
    <property type="project" value="UniProtKB-UniRule"/>
</dbReference>
<keyword evidence="14" id="KW-0540">Nuclease</keyword>
<dbReference type="Proteomes" id="UP000886289">
    <property type="component" value="Unassembled WGS sequence"/>
</dbReference>
<sequence length="210" mass="24054">MQEKIKGILEVLDKHYPNVKVALNYTNPLELLIATILSAQCTDERVNQVTAYLFKKYQTAKDYAEADLKTLEEDIKPTGFYKNKAKHIKACCQTLLEKYNGEVPPDLEKLTNLPGVGRKTANVVLGNAFNIPGIVVDTHVRRLAKRLGLTKQRDPLKIEQDLMAIIPREKWTKFSLQLTWHGRTICKSRQPKCDVCPLTTWCDEFQKLKK</sequence>
<dbReference type="SUPFAM" id="SSF48150">
    <property type="entry name" value="DNA-glycosylase"/>
    <property type="match status" value="1"/>
</dbReference>
<protein>
    <recommendedName>
        <fullName evidence="12">Endonuclease III</fullName>
        <ecNumber evidence="12">4.2.99.18</ecNumber>
    </recommendedName>
    <alternativeName>
        <fullName evidence="12">DNA-(apurinic or apyrimidinic site) lyase</fullName>
    </alternativeName>
</protein>
<dbReference type="EC" id="4.2.99.18" evidence="12"/>
<dbReference type="PROSITE" id="PS01155">
    <property type="entry name" value="ENDONUCLEASE_III_2"/>
    <property type="match status" value="1"/>
</dbReference>
<reference evidence="14" key="1">
    <citation type="journal article" date="2020" name="mSystems">
        <title>Genome- and Community-Level Interaction Insights into Carbon Utilization and Element Cycling Functions of Hydrothermarchaeota in Hydrothermal Sediment.</title>
        <authorList>
            <person name="Zhou Z."/>
            <person name="Liu Y."/>
            <person name="Xu W."/>
            <person name="Pan J."/>
            <person name="Luo Z.H."/>
            <person name="Li M."/>
        </authorList>
    </citation>
    <scope>NUCLEOTIDE SEQUENCE [LARGE SCALE GENOMIC DNA]</scope>
    <source>
        <strain evidence="14">HyVt-233</strain>
    </source>
</reference>
<dbReference type="Gene3D" id="1.10.1670.10">
    <property type="entry name" value="Helix-hairpin-Helix base-excision DNA repair enzymes (C-terminal)"/>
    <property type="match status" value="1"/>
</dbReference>
<dbReference type="FunFam" id="1.10.1670.10:FF:000001">
    <property type="entry name" value="Endonuclease III"/>
    <property type="match status" value="1"/>
</dbReference>
<dbReference type="Pfam" id="PF00633">
    <property type="entry name" value="HHH"/>
    <property type="match status" value="1"/>
</dbReference>
<evidence type="ECO:0000256" key="1">
    <source>
        <dbReference type="ARBA" id="ARBA00008343"/>
    </source>
</evidence>
<comment type="caution">
    <text evidence="14">The sequence shown here is derived from an EMBL/GenBank/DDBJ whole genome shotgun (WGS) entry which is preliminary data.</text>
</comment>
<keyword evidence="4 12" id="KW-0227">DNA damage</keyword>
<dbReference type="CDD" id="cd00056">
    <property type="entry name" value="ENDO3c"/>
    <property type="match status" value="1"/>
</dbReference>
<dbReference type="InterPro" id="IPR000445">
    <property type="entry name" value="HhH_motif"/>
</dbReference>
<dbReference type="GO" id="GO:0003677">
    <property type="term" value="F:DNA binding"/>
    <property type="evidence" value="ECO:0007669"/>
    <property type="project" value="UniProtKB-UniRule"/>
</dbReference>
<comment type="catalytic activity">
    <reaction evidence="12">
        <text>2'-deoxyribonucleotide-(2'-deoxyribose 5'-phosphate)-2'-deoxyribonucleotide-DNA = a 3'-end 2'-deoxyribonucleotide-(2,3-dehydro-2,3-deoxyribose 5'-phosphate)-DNA + a 5'-end 5'-phospho-2'-deoxyribonucleoside-DNA + H(+)</text>
        <dbReference type="Rhea" id="RHEA:66592"/>
        <dbReference type="Rhea" id="RHEA-COMP:13180"/>
        <dbReference type="Rhea" id="RHEA-COMP:16897"/>
        <dbReference type="Rhea" id="RHEA-COMP:17067"/>
        <dbReference type="ChEBI" id="CHEBI:15378"/>
        <dbReference type="ChEBI" id="CHEBI:136412"/>
        <dbReference type="ChEBI" id="CHEBI:157695"/>
        <dbReference type="ChEBI" id="CHEBI:167181"/>
        <dbReference type="EC" id="4.2.99.18"/>
    </reaction>
</comment>
<evidence type="ECO:0000256" key="5">
    <source>
        <dbReference type="ARBA" id="ARBA00022801"/>
    </source>
</evidence>
<feature type="binding site" evidence="12">
    <location>
        <position position="202"/>
    </location>
    <ligand>
        <name>[4Fe-4S] cluster</name>
        <dbReference type="ChEBI" id="CHEBI:49883"/>
    </ligand>
</feature>
<keyword evidence="3 12" id="KW-0479">Metal-binding</keyword>
<dbReference type="InterPro" id="IPR011257">
    <property type="entry name" value="DNA_glycosylase"/>
</dbReference>
<comment type="function">
    <text evidence="12">DNA repair enzyme that has both DNA N-glycosylase activity and AP-lyase activity. The DNA N-glycosylase activity releases various damaged pyrimidines from DNA by cleaving the N-glycosidic bond, leaving an AP (apurinic/apyrimidinic) site. The AP-lyase activity cleaves the phosphodiester bond 3' to the AP site by a beta-elimination, leaving a 3'-terminal unsaturated sugar and a product with a terminal 5'-phosphate.</text>
</comment>
<feature type="binding site" evidence="12">
    <location>
        <position position="196"/>
    </location>
    <ligand>
        <name>[4Fe-4S] cluster</name>
        <dbReference type="ChEBI" id="CHEBI:49883"/>
    </ligand>
</feature>
<evidence type="ECO:0000256" key="7">
    <source>
        <dbReference type="ARBA" id="ARBA00023014"/>
    </source>
</evidence>
<name>A0A7C0Y8Z8_DESA2</name>
<dbReference type="HAMAP" id="MF_00942">
    <property type="entry name" value="Nth"/>
    <property type="match status" value="1"/>
</dbReference>
<organism evidence="14">
    <name type="scientific">Desulfofervidus auxilii</name>
    <dbReference type="NCBI Taxonomy" id="1621989"/>
    <lineage>
        <taxon>Bacteria</taxon>
        <taxon>Pseudomonadati</taxon>
        <taxon>Thermodesulfobacteriota</taxon>
        <taxon>Candidatus Desulfofervidia</taxon>
        <taxon>Candidatus Desulfofervidales</taxon>
        <taxon>Candidatus Desulfofervidaceae</taxon>
        <taxon>Candidatus Desulfofervidus</taxon>
    </lineage>
</organism>
<evidence type="ECO:0000256" key="3">
    <source>
        <dbReference type="ARBA" id="ARBA00022723"/>
    </source>
</evidence>
<evidence type="ECO:0000256" key="9">
    <source>
        <dbReference type="ARBA" id="ARBA00023204"/>
    </source>
</evidence>
<dbReference type="GO" id="GO:0006285">
    <property type="term" value="P:base-excision repair, AP site formation"/>
    <property type="evidence" value="ECO:0007669"/>
    <property type="project" value="TreeGrafter"/>
</dbReference>
<keyword evidence="7 12" id="KW-0411">Iron-sulfur</keyword>
<keyword evidence="8 12" id="KW-0238">DNA-binding</keyword>
<dbReference type="InterPro" id="IPR003651">
    <property type="entry name" value="Endonuclease3_FeS-loop_motif"/>
</dbReference>
<evidence type="ECO:0000256" key="6">
    <source>
        <dbReference type="ARBA" id="ARBA00023004"/>
    </source>
</evidence>
<evidence type="ECO:0000256" key="10">
    <source>
        <dbReference type="ARBA" id="ARBA00023239"/>
    </source>
</evidence>
<keyword evidence="10 12" id="KW-0456">Lyase</keyword>
<dbReference type="PANTHER" id="PTHR10359:SF18">
    <property type="entry name" value="ENDONUCLEASE III"/>
    <property type="match status" value="1"/>
</dbReference>
<dbReference type="GO" id="GO:0140078">
    <property type="term" value="F:class I DNA-(apurinic or apyrimidinic site) endonuclease activity"/>
    <property type="evidence" value="ECO:0007669"/>
    <property type="project" value="UniProtKB-EC"/>
</dbReference>
<dbReference type="GO" id="GO:0046872">
    <property type="term" value="F:metal ion binding"/>
    <property type="evidence" value="ECO:0007669"/>
    <property type="project" value="UniProtKB-KW"/>
</dbReference>
<dbReference type="Gene3D" id="1.10.340.30">
    <property type="entry name" value="Hypothetical protein, domain 2"/>
    <property type="match status" value="1"/>
</dbReference>
<dbReference type="SMART" id="SM00478">
    <property type="entry name" value="ENDO3c"/>
    <property type="match status" value="1"/>
</dbReference>
<dbReference type="EMBL" id="DRBS01000430">
    <property type="protein sequence ID" value="HDD45470.1"/>
    <property type="molecule type" value="Genomic_DNA"/>
</dbReference>
<dbReference type="InterPro" id="IPR003265">
    <property type="entry name" value="HhH-GPD_domain"/>
</dbReference>
<dbReference type="InterPro" id="IPR005759">
    <property type="entry name" value="Nth"/>
</dbReference>